<dbReference type="STRING" id="1428652.BIV24_25735"/>
<dbReference type="AlphaFoldDB" id="A0A1S2NZY5"/>
<dbReference type="Gene3D" id="1.10.260.40">
    <property type="entry name" value="lambda repressor-like DNA-binding domains"/>
    <property type="match status" value="1"/>
</dbReference>
<proteinExistence type="predicted"/>
<organism evidence="2 3">
    <name type="scientific">Streptomyces colonosanans</name>
    <dbReference type="NCBI Taxonomy" id="1428652"/>
    <lineage>
        <taxon>Bacteria</taxon>
        <taxon>Bacillati</taxon>
        <taxon>Actinomycetota</taxon>
        <taxon>Actinomycetes</taxon>
        <taxon>Kitasatosporales</taxon>
        <taxon>Streptomycetaceae</taxon>
        <taxon>Streptomyces</taxon>
    </lineage>
</organism>
<protein>
    <submittedName>
        <fullName evidence="2">Transcriptional regulator</fullName>
    </submittedName>
</protein>
<evidence type="ECO:0000259" key="1">
    <source>
        <dbReference type="PROSITE" id="PS50943"/>
    </source>
</evidence>
<dbReference type="Proteomes" id="UP000179935">
    <property type="component" value="Unassembled WGS sequence"/>
</dbReference>
<comment type="caution">
    <text evidence="2">The sequence shown here is derived from an EMBL/GenBank/DDBJ whole genome shotgun (WGS) entry which is preliminary data.</text>
</comment>
<sequence length="283" mass="31639">MAKRFEPTARQLRLAVELRRLRDAAGLSSREAAALLGVSAPQISQIEAGLAGVSESRLRRLAANYSCTDEELIDALVAIANDRTRGWWEDYRELLPTPFLDLAELDYHSSYRCDVEFLFIPGLLQTEDYARAAFSSRIPDIPEEELELRVRHRMQRKVILEEPAHVPYEAVIHEAALRIRVGDRATSRAQLARVLELSEADHISVRVIPFDLDGFGGAWSPMMLAGGAVPRLDTAVRDAPHGTGFIDSEAQLAVFRTLFRRVEAASLEPAGSRDFIHRLAKDL</sequence>
<reference evidence="2 3" key="1">
    <citation type="submission" date="2016-10" db="EMBL/GenBank/DDBJ databases">
        <title>Genome sequence of Streptomyces sp. MUSC 93.</title>
        <authorList>
            <person name="Lee L.-H."/>
            <person name="Ser H.-L."/>
            <person name="Law J.W.-F."/>
        </authorList>
    </citation>
    <scope>NUCLEOTIDE SEQUENCE [LARGE SCALE GENOMIC DNA]</scope>
    <source>
        <strain evidence="2 3">MUSC 93</strain>
    </source>
</reference>
<name>A0A1S2NZY5_9ACTN</name>
<dbReference type="Pfam" id="PF19054">
    <property type="entry name" value="DUF5753"/>
    <property type="match status" value="1"/>
</dbReference>
<dbReference type="SMART" id="SM00530">
    <property type="entry name" value="HTH_XRE"/>
    <property type="match status" value="1"/>
</dbReference>
<dbReference type="InterPro" id="IPR043917">
    <property type="entry name" value="DUF5753"/>
</dbReference>
<dbReference type="GO" id="GO:0003677">
    <property type="term" value="F:DNA binding"/>
    <property type="evidence" value="ECO:0007669"/>
    <property type="project" value="InterPro"/>
</dbReference>
<dbReference type="Pfam" id="PF13560">
    <property type="entry name" value="HTH_31"/>
    <property type="match status" value="1"/>
</dbReference>
<keyword evidence="3" id="KW-1185">Reference proteome</keyword>
<gene>
    <name evidence="2" type="ORF">BIV24_25735</name>
</gene>
<dbReference type="SUPFAM" id="SSF47413">
    <property type="entry name" value="lambda repressor-like DNA-binding domains"/>
    <property type="match status" value="1"/>
</dbReference>
<dbReference type="CDD" id="cd00093">
    <property type="entry name" value="HTH_XRE"/>
    <property type="match status" value="1"/>
</dbReference>
<dbReference type="RefSeq" id="WP_071368826.1">
    <property type="nucleotide sequence ID" value="NZ_MLYP01000071.1"/>
</dbReference>
<accession>A0A1S2NZY5</accession>
<dbReference type="PROSITE" id="PS50943">
    <property type="entry name" value="HTH_CROC1"/>
    <property type="match status" value="1"/>
</dbReference>
<evidence type="ECO:0000313" key="3">
    <source>
        <dbReference type="Proteomes" id="UP000179935"/>
    </source>
</evidence>
<dbReference type="InterPro" id="IPR010982">
    <property type="entry name" value="Lambda_DNA-bd_dom_sf"/>
</dbReference>
<dbReference type="InterPro" id="IPR001387">
    <property type="entry name" value="Cro/C1-type_HTH"/>
</dbReference>
<dbReference type="EMBL" id="MLYP01000071">
    <property type="protein sequence ID" value="OIJ86822.1"/>
    <property type="molecule type" value="Genomic_DNA"/>
</dbReference>
<evidence type="ECO:0000313" key="2">
    <source>
        <dbReference type="EMBL" id="OIJ86822.1"/>
    </source>
</evidence>
<feature type="domain" description="HTH cro/C1-type" evidence="1">
    <location>
        <begin position="18"/>
        <end position="72"/>
    </location>
</feature>